<dbReference type="Proteomes" id="UP000251960">
    <property type="component" value="Chromosome 5"/>
</dbReference>
<gene>
    <name evidence="2" type="ORF">Zm00014a_019627</name>
</gene>
<organism evidence="2">
    <name type="scientific">Zea mays</name>
    <name type="common">Maize</name>
    <dbReference type="NCBI Taxonomy" id="4577"/>
    <lineage>
        <taxon>Eukaryota</taxon>
        <taxon>Viridiplantae</taxon>
        <taxon>Streptophyta</taxon>
        <taxon>Embryophyta</taxon>
        <taxon>Tracheophyta</taxon>
        <taxon>Spermatophyta</taxon>
        <taxon>Magnoliopsida</taxon>
        <taxon>Liliopsida</taxon>
        <taxon>Poales</taxon>
        <taxon>Poaceae</taxon>
        <taxon>PACMAD clade</taxon>
        <taxon>Panicoideae</taxon>
        <taxon>Andropogonodae</taxon>
        <taxon>Andropogoneae</taxon>
        <taxon>Tripsacinae</taxon>
        <taxon>Zea</taxon>
    </lineage>
</organism>
<feature type="region of interest" description="Disordered" evidence="1">
    <location>
        <begin position="1"/>
        <end position="22"/>
    </location>
</feature>
<proteinExistence type="predicted"/>
<reference evidence="2" key="1">
    <citation type="journal article" date="2018" name="Nat. Genet.">
        <title>Extensive intraspecific gene order and gene structural variations between Mo17 and other maize genomes.</title>
        <authorList>
            <person name="Sun S."/>
            <person name="Zhou Y."/>
            <person name="Chen J."/>
            <person name="Shi J."/>
            <person name="Zhao H."/>
            <person name="Zhao H."/>
            <person name="Song W."/>
            <person name="Zhang M."/>
            <person name="Cui Y."/>
            <person name="Dong X."/>
            <person name="Liu H."/>
            <person name="Ma X."/>
            <person name="Jiao Y."/>
            <person name="Wang B."/>
            <person name="Wei X."/>
            <person name="Stein J.C."/>
            <person name="Glaubitz J.C."/>
            <person name="Lu F."/>
            <person name="Yu G."/>
            <person name="Liang C."/>
            <person name="Fengler K."/>
            <person name="Li B."/>
            <person name="Rafalski A."/>
            <person name="Schnable P.S."/>
            <person name="Ware D.H."/>
            <person name="Buckler E.S."/>
            <person name="Lai J."/>
        </authorList>
    </citation>
    <scope>NUCLEOTIDE SEQUENCE [LARGE SCALE GENOMIC DNA]</scope>
    <source>
        <tissue evidence="2">Seedling</tissue>
    </source>
</reference>
<name>A0A3L6EPP4_MAIZE</name>
<feature type="region of interest" description="Disordered" evidence="1">
    <location>
        <begin position="46"/>
        <end position="69"/>
    </location>
</feature>
<feature type="compositionally biased region" description="Polar residues" evidence="1">
    <location>
        <begin position="46"/>
        <end position="63"/>
    </location>
</feature>
<dbReference type="AlphaFoldDB" id="A0A3L6EPP4"/>
<dbReference type="EMBL" id="NCVQ01000006">
    <property type="protein sequence ID" value="PWZ22638.1"/>
    <property type="molecule type" value="Genomic_DNA"/>
</dbReference>
<accession>A0A3L6EPP4</accession>
<comment type="caution">
    <text evidence="2">The sequence shown here is derived from an EMBL/GenBank/DDBJ whole genome shotgun (WGS) entry which is preliminary data.</text>
</comment>
<protein>
    <submittedName>
        <fullName evidence="2">Uncharacterized protein</fullName>
    </submittedName>
</protein>
<evidence type="ECO:0000313" key="2">
    <source>
        <dbReference type="EMBL" id="PWZ22638.1"/>
    </source>
</evidence>
<sequence>MDGSDLGLCDTASHGDAPTSALEDGRRACGRGDGFVHTCPGSRAATWTTPTGSSTNGAATGSATERHGTRTAGACDRRFAVSQICYVAEGQTRAGPQALLSVSSAAIRDQVWSFATSLDVLMSHISFLELYFFGTNRVVS</sequence>
<evidence type="ECO:0000256" key="1">
    <source>
        <dbReference type="SAM" id="MobiDB-lite"/>
    </source>
</evidence>